<keyword evidence="2" id="KW-1185">Reference proteome</keyword>
<evidence type="ECO:0000313" key="1">
    <source>
        <dbReference type="EMBL" id="WIX77212.1"/>
    </source>
</evidence>
<dbReference type="AlphaFoldDB" id="A0A9Y2IBV3"/>
<dbReference type="RefSeq" id="WP_285967953.1">
    <property type="nucleotide sequence ID" value="NZ_CP127294.1"/>
</dbReference>
<evidence type="ECO:0000313" key="2">
    <source>
        <dbReference type="Proteomes" id="UP001236014"/>
    </source>
</evidence>
<accession>A0A9Y2IBV3</accession>
<dbReference type="KEGG" id="acab:QRX50_38325"/>
<protein>
    <submittedName>
        <fullName evidence="1">DUF6086 family protein</fullName>
    </submittedName>
</protein>
<reference evidence="1 2" key="1">
    <citation type="submission" date="2023-06" db="EMBL/GenBank/DDBJ databases">
        <authorList>
            <person name="Oyuntsetseg B."/>
            <person name="Kim S.B."/>
        </authorList>
    </citation>
    <scope>NUCLEOTIDE SEQUENCE [LARGE SCALE GENOMIC DNA]</scope>
    <source>
        <strain evidence="1 2">2-15</strain>
    </source>
</reference>
<name>A0A9Y2IBV3_9PSEU</name>
<dbReference type="Pfam" id="PF19564">
    <property type="entry name" value="DUF6086"/>
    <property type="match status" value="1"/>
</dbReference>
<proteinExistence type="predicted"/>
<dbReference type="Proteomes" id="UP001236014">
    <property type="component" value="Chromosome"/>
</dbReference>
<dbReference type="EMBL" id="CP127294">
    <property type="protein sequence ID" value="WIX77212.1"/>
    <property type="molecule type" value="Genomic_DNA"/>
</dbReference>
<sequence>MSQYFDLGDTTLWNPSNGVGLLFVRSAEAVAPIVELPTGVSPKAADEWAIDLPVFAAFVDALVDRYQRSTHLILRSMVEGFLATAMVLLDRAGAEIPSLSREPGPDVRDVSVFGTPPPAGKLAELRTAHARAMPV</sequence>
<dbReference type="InterPro" id="IPR045732">
    <property type="entry name" value="DUF6086"/>
</dbReference>
<gene>
    <name evidence="1" type="ORF">QRX50_38325</name>
</gene>
<organism evidence="1 2">
    <name type="scientific">Amycolatopsis carbonis</name>
    <dbReference type="NCBI Taxonomy" id="715471"/>
    <lineage>
        <taxon>Bacteria</taxon>
        <taxon>Bacillati</taxon>
        <taxon>Actinomycetota</taxon>
        <taxon>Actinomycetes</taxon>
        <taxon>Pseudonocardiales</taxon>
        <taxon>Pseudonocardiaceae</taxon>
        <taxon>Amycolatopsis</taxon>
    </lineage>
</organism>